<dbReference type="Proteomes" id="UP001152795">
    <property type="component" value="Unassembled WGS sequence"/>
</dbReference>
<sequence>MSETHFYLTLPSNASLDVFPDNKTGSYLVKLPHPIDLNGNWEVGLYSISYPNTWYTLRAEDNHIYCSTDGHIFSPVMVDCGYYETVQDLIAAVNRTLEKKTGNRGIALAFDPRTTKMKVTISQRGYMLGLATKMSAMLGFGGIDMKIKKTTTSPYVADLLDITTVYIYCDIVRPQIVGDVSVHMLRTIHDIVAKTFNNIQYVPVQTKSFEDIQILLRDGTGAPVPFERGTVIATLYFRKQSYFA</sequence>
<dbReference type="AlphaFoldDB" id="A0A6S7I0D5"/>
<name>A0A6S7I0D5_PARCT</name>
<evidence type="ECO:0000313" key="1">
    <source>
        <dbReference type="EMBL" id="CAB4011694.1"/>
    </source>
</evidence>
<comment type="caution">
    <text evidence="1">The sequence shown here is derived from an EMBL/GenBank/DDBJ whole genome shotgun (WGS) entry which is preliminary data.</text>
</comment>
<accession>A0A6S7I0D5</accession>
<gene>
    <name evidence="1" type="ORF">PACLA_8A072537</name>
</gene>
<protein>
    <submittedName>
        <fullName evidence="1">Uncharacterized protein</fullName>
    </submittedName>
</protein>
<evidence type="ECO:0000313" key="2">
    <source>
        <dbReference type="Proteomes" id="UP001152795"/>
    </source>
</evidence>
<keyword evidence="2" id="KW-1185">Reference proteome</keyword>
<dbReference type="OrthoDB" id="5977502at2759"/>
<reference evidence="1" key="1">
    <citation type="submission" date="2020-04" db="EMBL/GenBank/DDBJ databases">
        <authorList>
            <person name="Alioto T."/>
            <person name="Alioto T."/>
            <person name="Gomez Garrido J."/>
        </authorList>
    </citation>
    <scope>NUCLEOTIDE SEQUENCE</scope>
    <source>
        <strain evidence="1">A484AB</strain>
    </source>
</reference>
<proteinExistence type="predicted"/>
<organism evidence="1 2">
    <name type="scientific">Paramuricea clavata</name>
    <name type="common">Red gorgonian</name>
    <name type="synonym">Violescent sea-whip</name>
    <dbReference type="NCBI Taxonomy" id="317549"/>
    <lineage>
        <taxon>Eukaryota</taxon>
        <taxon>Metazoa</taxon>
        <taxon>Cnidaria</taxon>
        <taxon>Anthozoa</taxon>
        <taxon>Octocorallia</taxon>
        <taxon>Malacalcyonacea</taxon>
        <taxon>Plexauridae</taxon>
        <taxon>Paramuricea</taxon>
    </lineage>
</organism>
<dbReference type="EMBL" id="CACRXK020007238">
    <property type="protein sequence ID" value="CAB4011694.1"/>
    <property type="molecule type" value="Genomic_DNA"/>
</dbReference>